<evidence type="ECO:0000256" key="2">
    <source>
        <dbReference type="ARBA" id="ARBA00012782"/>
    </source>
</evidence>
<evidence type="ECO:0000256" key="3">
    <source>
        <dbReference type="ARBA" id="ARBA00047720"/>
    </source>
</evidence>
<proteinExistence type="inferred from homology"/>
<evidence type="ECO:0000313" key="6">
    <source>
        <dbReference type="EMBL" id="EHL78125.1"/>
    </source>
</evidence>
<dbReference type="Pfam" id="PF01979">
    <property type="entry name" value="Amidohydro_1"/>
    <property type="match status" value="1"/>
</dbReference>
<gene>
    <name evidence="6" type="ORF">HMPREF1015_02470</name>
</gene>
<evidence type="ECO:0000259" key="4">
    <source>
        <dbReference type="Pfam" id="PF01979"/>
    </source>
</evidence>
<accession>G9QL60</accession>
<comment type="similarity">
    <text evidence="1">Belongs to the metallo-dependent hydrolases superfamily. Adenine deaminase family.</text>
</comment>
<protein>
    <recommendedName>
        <fullName evidence="2">adenine deaminase</fullName>
        <ecNumber evidence="2">3.5.4.2</ecNumber>
    </recommendedName>
</protein>
<dbReference type="HOGENOM" id="CLU_773063_0_0_9"/>
<dbReference type="SUPFAM" id="SSF51338">
    <property type="entry name" value="Composite domain of metallo-dependent hydrolases"/>
    <property type="match status" value="1"/>
</dbReference>
<dbReference type="InterPro" id="IPR006680">
    <property type="entry name" value="Amidohydro-rel"/>
</dbReference>
<dbReference type="InterPro" id="IPR011059">
    <property type="entry name" value="Metal-dep_hydrolase_composite"/>
</dbReference>
<dbReference type="Pfam" id="PF13382">
    <property type="entry name" value="Adenine_deam_C"/>
    <property type="match status" value="1"/>
</dbReference>
<evidence type="ECO:0000256" key="1">
    <source>
        <dbReference type="ARBA" id="ARBA00006773"/>
    </source>
</evidence>
<dbReference type="EC" id="3.5.4.2" evidence="2"/>
<reference evidence="6 7" key="1">
    <citation type="submission" date="2011-09" db="EMBL/GenBank/DDBJ databases">
        <title>The Genome Sequence of Bacillus smithii 7_3_47FAA.</title>
        <authorList>
            <consortium name="The Broad Institute Genome Sequencing Platform"/>
            <person name="Earl A."/>
            <person name="Ward D."/>
            <person name="Feldgarden M."/>
            <person name="Gevers D."/>
            <person name="Daigneault M."/>
            <person name="Strauss J."/>
            <person name="Allen-Vercoe E."/>
            <person name="Young S.K."/>
            <person name="Zeng Q."/>
            <person name="Gargeya S."/>
            <person name="Fitzgerald M."/>
            <person name="Haas B."/>
            <person name="Abouelleil A."/>
            <person name="Alvarado L."/>
            <person name="Arachchi H.M."/>
            <person name="Berlin A."/>
            <person name="Brown A."/>
            <person name="Chapman S.B."/>
            <person name="Chen Z."/>
            <person name="Dunbar C."/>
            <person name="Freedman E."/>
            <person name="Gearin G."/>
            <person name="Goldberg J."/>
            <person name="Griggs A."/>
            <person name="Gujja S."/>
            <person name="Heiman D."/>
            <person name="Howarth C."/>
            <person name="Larson L."/>
            <person name="Lui A."/>
            <person name="MacDonald P.J.P."/>
            <person name="Montmayeur A."/>
            <person name="Murphy C."/>
            <person name="Neiman D."/>
            <person name="Pearson M."/>
            <person name="Priest M."/>
            <person name="Roberts A."/>
            <person name="Saif S."/>
            <person name="Shea T."/>
            <person name="Shenoy N."/>
            <person name="Sisk P."/>
            <person name="Stolte C."/>
            <person name="Sykes S."/>
            <person name="Wortman J."/>
            <person name="Nusbaum C."/>
            <person name="Birren B."/>
        </authorList>
    </citation>
    <scope>NUCLEOTIDE SEQUENCE [LARGE SCALE GENOMIC DNA]</scope>
    <source>
        <strain evidence="6 7">7_3_47FAA</strain>
    </source>
</reference>
<dbReference type="GO" id="GO:0000034">
    <property type="term" value="F:adenine deaminase activity"/>
    <property type="evidence" value="ECO:0007669"/>
    <property type="project" value="UniProtKB-EC"/>
</dbReference>
<dbReference type="Gene3D" id="3.20.20.140">
    <property type="entry name" value="Metal-dependent hydrolases"/>
    <property type="match status" value="1"/>
</dbReference>
<dbReference type="Proteomes" id="UP000011747">
    <property type="component" value="Unassembled WGS sequence"/>
</dbReference>
<dbReference type="PATRIC" id="fig|665952.3.peg.1774"/>
<sequence length="358" mass="41121">MTLLGADGDHESMTGKDVYKRLMQGYTVALRDSSIRPDLEILLREIREMGLDQYDQMTFTTDGSFPSFYEDGVIDRMIAKALEFGVPTMDAYQMASYNVAKHYRIDHYYGMIAPGRVANINFLENENNPTPVSVLSKGQWVKKNGTKVYHGHPIKWENWGLKPISFHWDLKKEDLQFSMPFGIQMVNDVITKPYSLTRDITLDQLPEDDESFLLLLDRNGQWRVSTVLKGFDNRVQGLASSFSSTGDIVLIGKRKEEMRRAFQRMKEIGGGIVLAENGKVIHEIPLKLSGMMSDQSMEELIKEEKRMKKLLIDHGYSFSDPFYTLLFLSATHLPYIRVTSRGIYDVMKKTILFPTIMR</sequence>
<feature type="domain" description="Adenine deaminase C-terminal" evidence="5">
    <location>
        <begin position="203"/>
        <end position="349"/>
    </location>
</feature>
<dbReference type="AlphaFoldDB" id="G9QL60"/>
<organism evidence="6 7">
    <name type="scientific">Bacillus smithii 7_3_47FAA</name>
    <dbReference type="NCBI Taxonomy" id="665952"/>
    <lineage>
        <taxon>Bacteria</taxon>
        <taxon>Bacillati</taxon>
        <taxon>Bacillota</taxon>
        <taxon>Bacilli</taxon>
        <taxon>Bacillales</taxon>
        <taxon>Bacillaceae</taxon>
        <taxon>Bacillus</taxon>
    </lineage>
</organism>
<name>G9QL60_9BACI</name>
<evidence type="ECO:0000313" key="7">
    <source>
        <dbReference type="Proteomes" id="UP000011747"/>
    </source>
</evidence>
<evidence type="ECO:0000259" key="5">
    <source>
        <dbReference type="Pfam" id="PF13382"/>
    </source>
</evidence>
<feature type="domain" description="Amidohydrolase-related" evidence="4">
    <location>
        <begin position="28"/>
        <end position="141"/>
    </location>
</feature>
<keyword evidence="7" id="KW-1185">Reference proteome</keyword>
<comment type="catalytic activity">
    <reaction evidence="3">
        <text>adenine + H2O + H(+) = hypoxanthine + NH4(+)</text>
        <dbReference type="Rhea" id="RHEA:23688"/>
        <dbReference type="ChEBI" id="CHEBI:15377"/>
        <dbReference type="ChEBI" id="CHEBI:15378"/>
        <dbReference type="ChEBI" id="CHEBI:16708"/>
        <dbReference type="ChEBI" id="CHEBI:17368"/>
        <dbReference type="ChEBI" id="CHEBI:28938"/>
        <dbReference type="EC" id="3.5.4.2"/>
    </reaction>
</comment>
<dbReference type="InterPro" id="IPR026912">
    <property type="entry name" value="Adenine_deam_C"/>
</dbReference>
<comment type="caution">
    <text evidence="6">The sequence shown here is derived from an EMBL/GenBank/DDBJ whole genome shotgun (WGS) entry which is preliminary data.</text>
</comment>
<dbReference type="EMBL" id="ACWF01000092">
    <property type="protein sequence ID" value="EHL78125.1"/>
    <property type="molecule type" value="Genomic_DNA"/>
</dbReference>